<dbReference type="Proteomes" id="UP000243478">
    <property type="component" value="Unassembled WGS sequence"/>
</dbReference>
<evidence type="ECO:0000256" key="1">
    <source>
        <dbReference type="SAM" id="MobiDB-lite"/>
    </source>
</evidence>
<dbReference type="PATRIC" id="fig|40324.63.peg.4699"/>
<protein>
    <submittedName>
        <fullName evidence="2">Uncharacterized protein</fullName>
    </submittedName>
</protein>
<feature type="region of interest" description="Disordered" evidence="1">
    <location>
        <begin position="59"/>
        <end position="88"/>
    </location>
</feature>
<sequence>MSKAVLKMLRKDVDEVMLVTHSGHFSKAYALNRFLLILLHRILRREAANGRPRLILRSGPATDSVSMAPPRVSEAVSCSSPPAPRRLI</sequence>
<dbReference type="EMBL" id="JZRZ01000020">
    <property type="protein sequence ID" value="KKD57115.1"/>
    <property type="molecule type" value="Genomic_DNA"/>
</dbReference>
<accession>A0A0F5ZQ81</accession>
<evidence type="ECO:0000313" key="3">
    <source>
        <dbReference type="Proteomes" id="UP000243478"/>
    </source>
</evidence>
<organism evidence="2 3">
    <name type="scientific">Stenotrophomonas maltophilia</name>
    <name type="common">Pseudomonas maltophilia</name>
    <name type="synonym">Xanthomonas maltophilia</name>
    <dbReference type="NCBI Taxonomy" id="40324"/>
    <lineage>
        <taxon>Bacteria</taxon>
        <taxon>Pseudomonadati</taxon>
        <taxon>Pseudomonadota</taxon>
        <taxon>Gammaproteobacteria</taxon>
        <taxon>Lysobacterales</taxon>
        <taxon>Lysobacteraceae</taxon>
        <taxon>Stenotrophomonas</taxon>
        <taxon>Stenotrophomonas maltophilia group</taxon>
    </lineage>
</organism>
<name>A0A0F5ZQ81_STEMA</name>
<evidence type="ECO:0000313" key="2">
    <source>
        <dbReference type="EMBL" id="KKD57115.1"/>
    </source>
</evidence>
<reference evidence="2 3" key="1">
    <citation type="submission" date="2015-03" db="EMBL/GenBank/DDBJ databases">
        <title>Draft genome of Stenotrophomonas maltophila isolated from urine specimen.</title>
        <authorList>
            <person name="Murugan N."/>
            <person name="Malathi J."/>
            <person name="Umashankar V."/>
            <person name="Madhavan H."/>
        </authorList>
    </citation>
    <scope>NUCLEOTIDE SEQUENCE [LARGE SCALE GENOMIC DNA]</scope>
    <source>
        <strain evidence="2 3">JMNMN1</strain>
    </source>
</reference>
<dbReference type="AlphaFoldDB" id="A0A0F5ZQ81"/>
<proteinExistence type="predicted"/>
<comment type="caution">
    <text evidence="2">The sequence shown here is derived from an EMBL/GenBank/DDBJ whole genome shotgun (WGS) entry which is preliminary data.</text>
</comment>
<gene>
    <name evidence="2" type="ORF">VM57_12760</name>
</gene>